<evidence type="ECO:0000313" key="3">
    <source>
        <dbReference type="EMBL" id="CAD5120310.1"/>
    </source>
</evidence>
<evidence type="ECO:0000256" key="1">
    <source>
        <dbReference type="SAM" id="MobiDB-lite"/>
    </source>
</evidence>
<feature type="compositionally biased region" description="Basic and acidic residues" evidence="1">
    <location>
        <begin position="152"/>
        <end position="166"/>
    </location>
</feature>
<name>A0A7I8VVF1_9ANNE</name>
<reference evidence="3 4" key="1">
    <citation type="submission" date="2020-08" db="EMBL/GenBank/DDBJ databases">
        <authorList>
            <person name="Hejnol A."/>
        </authorList>
    </citation>
    <scope>NUCLEOTIDE SEQUENCE [LARGE SCALE GENOMIC DNA]</scope>
</reference>
<comment type="caution">
    <text evidence="3">The sequence shown here is derived from an EMBL/GenBank/DDBJ whole genome shotgun (WGS) entry which is preliminary data.</text>
</comment>
<keyword evidence="4" id="KW-1185">Reference proteome</keyword>
<proteinExistence type="predicted"/>
<feature type="compositionally biased region" description="Basic and acidic residues" evidence="1">
    <location>
        <begin position="127"/>
        <end position="138"/>
    </location>
</feature>
<feature type="transmembrane region" description="Helical" evidence="2">
    <location>
        <begin position="6"/>
        <end position="24"/>
    </location>
</feature>
<keyword evidence="2" id="KW-0472">Membrane</keyword>
<gene>
    <name evidence="3" type="ORF">DGYR_LOCUS8421</name>
</gene>
<organism evidence="3 4">
    <name type="scientific">Dimorphilus gyrociliatus</name>
    <dbReference type="NCBI Taxonomy" id="2664684"/>
    <lineage>
        <taxon>Eukaryota</taxon>
        <taxon>Metazoa</taxon>
        <taxon>Spiralia</taxon>
        <taxon>Lophotrochozoa</taxon>
        <taxon>Annelida</taxon>
        <taxon>Polychaeta</taxon>
        <taxon>Polychaeta incertae sedis</taxon>
        <taxon>Dinophilidae</taxon>
        <taxon>Dimorphilus</taxon>
    </lineage>
</organism>
<feature type="region of interest" description="Disordered" evidence="1">
    <location>
        <begin position="127"/>
        <end position="166"/>
    </location>
</feature>
<accession>A0A7I8VVF1</accession>
<dbReference type="AlphaFoldDB" id="A0A7I8VVF1"/>
<evidence type="ECO:0000313" key="4">
    <source>
        <dbReference type="Proteomes" id="UP000549394"/>
    </source>
</evidence>
<dbReference type="EMBL" id="CAJFCJ010000012">
    <property type="protein sequence ID" value="CAD5120310.1"/>
    <property type="molecule type" value="Genomic_DNA"/>
</dbReference>
<sequence length="166" mass="19616">MKTDQSYIILLYIITGLDITLGNIKQFLRPPGNEIDTALSQSTQLALYDYFMSLTEKNETPVLEFNQNDGSKKKKEKSELEILAELRDAKRRRQSYKGKSTHTGSKNYSEIIREVIANQMELVQHEWEASLPEKEHKTSSRYSFEKKRKHSKTSDFRRDYYSKRRR</sequence>
<evidence type="ECO:0000256" key="2">
    <source>
        <dbReference type="SAM" id="Phobius"/>
    </source>
</evidence>
<dbReference type="OrthoDB" id="69229at2759"/>
<keyword evidence="2" id="KW-0812">Transmembrane</keyword>
<dbReference type="Proteomes" id="UP000549394">
    <property type="component" value="Unassembled WGS sequence"/>
</dbReference>
<protein>
    <submittedName>
        <fullName evidence="3">DgyrCDS8886</fullName>
    </submittedName>
</protein>
<keyword evidence="2" id="KW-1133">Transmembrane helix</keyword>